<dbReference type="InterPro" id="IPR050595">
    <property type="entry name" value="Bact_response_regulator"/>
</dbReference>
<dbReference type="InterPro" id="IPR001789">
    <property type="entry name" value="Sig_transdc_resp-reg_receiver"/>
</dbReference>
<dbReference type="SMART" id="SM00448">
    <property type="entry name" value="REC"/>
    <property type="match status" value="1"/>
</dbReference>
<sequence>MRYYGNEELRWSFSHKIYKATYCRGFEPLSKMMKKILIVDDEVPIRNLLRQILEAKGYACILAASAAEARECLKQQNFELVLCDILMPGELGLDFIREVLTKHRETATIMVTAIDDPLVAEAALQMGVYGYVTKPIERNEI</sequence>
<reference evidence="3" key="1">
    <citation type="journal article" date="2014" name="Front. Microbiol.">
        <title>High frequency of phylogenetically diverse reductive dehalogenase-homologous genes in deep subseafloor sedimentary metagenomes.</title>
        <authorList>
            <person name="Kawai M."/>
            <person name="Futagami T."/>
            <person name="Toyoda A."/>
            <person name="Takaki Y."/>
            <person name="Nishi S."/>
            <person name="Hori S."/>
            <person name="Arai W."/>
            <person name="Tsubouchi T."/>
            <person name="Morono Y."/>
            <person name="Uchiyama I."/>
            <person name="Ito T."/>
            <person name="Fujiyama A."/>
            <person name="Inagaki F."/>
            <person name="Takami H."/>
        </authorList>
    </citation>
    <scope>NUCLEOTIDE SEQUENCE</scope>
    <source>
        <strain evidence="3">Expedition CK06-06</strain>
    </source>
</reference>
<dbReference type="PANTHER" id="PTHR44591">
    <property type="entry name" value="STRESS RESPONSE REGULATOR PROTEIN 1"/>
    <property type="match status" value="1"/>
</dbReference>
<dbReference type="CDD" id="cd00156">
    <property type="entry name" value="REC"/>
    <property type="match status" value="1"/>
</dbReference>
<dbReference type="PANTHER" id="PTHR44591:SF3">
    <property type="entry name" value="RESPONSE REGULATORY DOMAIN-CONTAINING PROTEIN"/>
    <property type="match status" value="1"/>
</dbReference>
<comment type="caution">
    <text evidence="3">The sequence shown here is derived from an EMBL/GenBank/DDBJ whole genome shotgun (WGS) entry which is preliminary data.</text>
</comment>
<name>X0V381_9ZZZZ</name>
<dbReference type="Gene3D" id="3.40.50.2300">
    <property type="match status" value="1"/>
</dbReference>
<dbReference type="SUPFAM" id="SSF52172">
    <property type="entry name" value="CheY-like"/>
    <property type="match status" value="1"/>
</dbReference>
<feature type="domain" description="Response regulatory" evidence="2">
    <location>
        <begin position="35"/>
        <end position="141"/>
    </location>
</feature>
<gene>
    <name evidence="3" type="ORF">S01H1_40414</name>
</gene>
<keyword evidence="1" id="KW-0597">Phosphoprotein</keyword>
<dbReference type="AlphaFoldDB" id="X0V381"/>
<feature type="non-terminal residue" evidence="3">
    <location>
        <position position="141"/>
    </location>
</feature>
<protein>
    <recommendedName>
        <fullName evidence="2">Response regulatory domain-containing protein</fullName>
    </recommendedName>
</protein>
<dbReference type="EMBL" id="BARS01025592">
    <property type="protein sequence ID" value="GAG05872.1"/>
    <property type="molecule type" value="Genomic_DNA"/>
</dbReference>
<evidence type="ECO:0000256" key="1">
    <source>
        <dbReference type="ARBA" id="ARBA00022553"/>
    </source>
</evidence>
<proteinExistence type="predicted"/>
<dbReference type="Pfam" id="PF00072">
    <property type="entry name" value="Response_reg"/>
    <property type="match status" value="1"/>
</dbReference>
<evidence type="ECO:0000313" key="3">
    <source>
        <dbReference type="EMBL" id="GAG05872.1"/>
    </source>
</evidence>
<dbReference type="InterPro" id="IPR011006">
    <property type="entry name" value="CheY-like_superfamily"/>
</dbReference>
<accession>X0V381</accession>
<dbReference type="PROSITE" id="PS50110">
    <property type="entry name" value="RESPONSE_REGULATORY"/>
    <property type="match status" value="1"/>
</dbReference>
<evidence type="ECO:0000259" key="2">
    <source>
        <dbReference type="PROSITE" id="PS50110"/>
    </source>
</evidence>
<organism evidence="3">
    <name type="scientific">marine sediment metagenome</name>
    <dbReference type="NCBI Taxonomy" id="412755"/>
    <lineage>
        <taxon>unclassified sequences</taxon>
        <taxon>metagenomes</taxon>
        <taxon>ecological metagenomes</taxon>
    </lineage>
</organism>
<dbReference type="GO" id="GO:0000160">
    <property type="term" value="P:phosphorelay signal transduction system"/>
    <property type="evidence" value="ECO:0007669"/>
    <property type="project" value="InterPro"/>
</dbReference>